<dbReference type="PROSITE" id="PS00094">
    <property type="entry name" value="C5_MTASE_1"/>
    <property type="match status" value="1"/>
</dbReference>
<dbReference type="Pfam" id="PF00145">
    <property type="entry name" value="DNA_methylase"/>
    <property type="match status" value="2"/>
</dbReference>
<dbReference type="Gene3D" id="3.90.120.10">
    <property type="entry name" value="DNA Methylase, subunit A, domain 2"/>
    <property type="match status" value="1"/>
</dbReference>
<dbReference type="SUPFAM" id="SSF53335">
    <property type="entry name" value="S-adenosyl-L-methionine-dependent methyltransferases"/>
    <property type="match status" value="1"/>
</dbReference>
<evidence type="ECO:0000256" key="5">
    <source>
        <dbReference type="ARBA" id="ARBA00022747"/>
    </source>
</evidence>
<dbReference type="STRING" id="1223523.H340_15751"/>
<dbReference type="EMBL" id="AORZ01000045">
    <property type="protein sequence ID" value="EME99583.1"/>
    <property type="molecule type" value="Genomic_DNA"/>
</dbReference>
<organism evidence="8 9">
    <name type="scientific">Streptomyces mobaraensis (strain ATCC 29032 / DSM 40847 / JCM 4168 / NBRC 13819 / NCIMB 11159 / IPCR 16-22)</name>
    <dbReference type="NCBI Taxonomy" id="1223523"/>
    <lineage>
        <taxon>Bacteria</taxon>
        <taxon>Bacillati</taxon>
        <taxon>Actinomycetota</taxon>
        <taxon>Actinomycetes</taxon>
        <taxon>Kitasatosporales</taxon>
        <taxon>Streptomycetaceae</taxon>
        <taxon>Streptomyces</taxon>
    </lineage>
</organism>
<evidence type="ECO:0000256" key="2">
    <source>
        <dbReference type="ARBA" id="ARBA00022603"/>
    </source>
</evidence>
<dbReference type="AlphaFoldDB" id="M3A3E2"/>
<dbReference type="GO" id="GO:0003677">
    <property type="term" value="F:DNA binding"/>
    <property type="evidence" value="ECO:0007669"/>
    <property type="project" value="TreeGrafter"/>
</dbReference>
<protein>
    <recommendedName>
        <fullName evidence="1">DNA (cytosine-5-)-methyltransferase</fullName>
        <ecNumber evidence="1">2.1.1.37</ecNumber>
    </recommendedName>
</protein>
<sequence>MDLFAGPGGLDVAAHMLGVPSLGIEWDKNACETRYAAGLPTLHADVSAVRQHRFEELPKALNVLAGGPPCQTYSVAGSGAGRKALDKVEGLIHDLVAGADDQEIDKRLATLEGSSPEEQRREGWKPDRRTALVLEPLRYAIKALHSPNRDRRPFDVIVLEQVPQVKALWEVYREVLESGLPGADGRKVKYKVAKVETLRTEAYGVPQTRRRAILIARLEQHGAPSLPGATHHTFNPHKPKQGGPEDEKAVAQAAAVQTALPIGTSRKPPVPLPWVHMWEVLGKTERLPGGRKSSFKIVSNYGSGGDPKNRGVRTDRQPSFTVTGKVSRNAVLNPDGTPQKPDRLTIREAGILQTFPPNYPWSGGDRSQQVGNAVPPLFGMHVLTAALGLPPLTEEAEKKLRKNWREYSYDEVTTFRKEGCGEPDGCGPGCPKPEDQAVPSKSSRPRTGASAKRSEK</sequence>
<feature type="region of interest" description="Disordered" evidence="7">
    <location>
        <begin position="225"/>
        <end position="245"/>
    </location>
</feature>
<dbReference type="GO" id="GO:0003886">
    <property type="term" value="F:DNA (cytosine-5-)-methyltransferase activity"/>
    <property type="evidence" value="ECO:0007669"/>
    <property type="project" value="UniProtKB-EC"/>
</dbReference>
<dbReference type="PANTHER" id="PTHR10629:SF52">
    <property type="entry name" value="DNA (CYTOSINE-5)-METHYLTRANSFERASE 1"/>
    <property type="match status" value="1"/>
</dbReference>
<dbReference type="GO" id="GO:0032259">
    <property type="term" value="P:methylation"/>
    <property type="evidence" value="ECO:0007669"/>
    <property type="project" value="UniProtKB-KW"/>
</dbReference>
<dbReference type="PANTHER" id="PTHR10629">
    <property type="entry name" value="CYTOSINE-SPECIFIC METHYLTRANSFERASE"/>
    <property type="match status" value="1"/>
</dbReference>
<dbReference type="PROSITE" id="PS51679">
    <property type="entry name" value="SAM_MT_C5"/>
    <property type="match status" value="1"/>
</dbReference>
<name>M3A3E2_STRM1</name>
<dbReference type="EC" id="2.1.1.37" evidence="1"/>
<dbReference type="GO" id="GO:0044027">
    <property type="term" value="P:negative regulation of gene expression via chromosomal CpG island methylation"/>
    <property type="evidence" value="ECO:0007669"/>
    <property type="project" value="TreeGrafter"/>
</dbReference>
<evidence type="ECO:0000256" key="7">
    <source>
        <dbReference type="SAM" id="MobiDB-lite"/>
    </source>
</evidence>
<keyword evidence="2 6" id="KW-0489">Methyltransferase</keyword>
<keyword evidence="3 6" id="KW-0808">Transferase</keyword>
<dbReference type="Gene3D" id="3.40.50.150">
    <property type="entry name" value="Vaccinia Virus protein VP39"/>
    <property type="match status" value="1"/>
</dbReference>
<dbReference type="eggNOG" id="COG0270">
    <property type="taxonomic scope" value="Bacteria"/>
</dbReference>
<dbReference type="InterPro" id="IPR001525">
    <property type="entry name" value="C5_MeTfrase"/>
</dbReference>
<evidence type="ECO:0000313" key="9">
    <source>
        <dbReference type="Proteomes" id="UP000011740"/>
    </source>
</evidence>
<feature type="active site" evidence="6">
    <location>
        <position position="70"/>
    </location>
</feature>
<keyword evidence="5" id="KW-0680">Restriction system</keyword>
<evidence type="ECO:0000256" key="6">
    <source>
        <dbReference type="PROSITE-ProRule" id="PRU01016"/>
    </source>
</evidence>
<dbReference type="InterPro" id="IPR018117">
    <property type="entry name" value="C5_DNA_meth_AS"/>
</dbReference>
<accession>M3A3E2</accession>
<keyword evidence="4 6" id="KW-0949">S-adenosyl-L-methionine</keyword>
<feature type="region of interest" description="Disordered" evidence="7">
    <location>
        <begin position="299"/>
        <end position="321"/>
    </location>
</feature>
<evidence type="ECO:0000256" key="1">
    <source>
        <dbReference type="ARBA" id="ARBA00011975"/>
    </source>
</evidence>
<feature type="compositionally biased region" description="Basic and acidic residues" evidence="7">
    <location>
        <begin position="307"/>
        <end position="316"/>
    </location>
</feature>
<gene>
    <name evidence="8" type="ORF">H340_15751</name>
</gene>
<dbReference type="GO" id="GO:0009307">
    <property type="term" value="P:DNA restriction-modification system"/>
    <property type="evidence" value="ECO:0007669"/>
    <property type="project" value="UniProtKB-KW"/>
</dbReference>
<dbReference type="Proteomes" id="UP000011740">
    <property type="component" value="Unassembled WGS sequence"/>
</dbReference>
<evidence type="ECO:0000256" key="3">
    <source>
        <dbReference type="ARBA" id="ARBA00022679"/>
    </source>
</evidence>
<dbReference type="REBASE" id="63226">
    <property type="entry name" value="M.Smo40847ORF15751P"/>
</dbReference>
<feature type="region of interest" description="Disordered" evidence="7">
    <location>
        <begin position="416"/>
        <end position="456"/>
    </location>
</feature>
<comment type="similarity">
    <text evidence="6">Belongs to the class I-like SAM-binding methyltransferase superfamily. C5-methyltransferase family.</text>
</comment>
<evidence type="ECO:0000313" key="8">
    <source>
        <dbReference type="EMBL" id="EME99583.1"/>
    </source>
</evidence>
<dbReference type="InterPro" id="IPR029063">
    <property type="entry name" value="SAM-dependent_MTases_sf"/>
</dbReference>
<reference evidence="8 9" key="1">
    <citation type="journal article" date="2013" name="Genome Announc.">
        <title>Whole-Genome Shotgun Assembly and Analysis of the Genome of Streptomyces mobaraensis DSM 40847, a Strain for Industrial Production of Microbial Transglutaminase.</title>
        <authorList>
            <person name="Yang H."/>
            <person name="He T."/>
            <person name="Wu W."/>
            <person name="Zhu W."/>
            <person name="Lu B."/>
            <person name="Sun W."/>
        </authorList>
    </citation>
    <scope>NUCLEOTIDE SEQUENCE [LARGE SCALE GENOMIC DNA]</scope>
    <source>
        <strain evidence="8 9">DSM 40847</strain>
    </source>
</reference>
<evidence type="ECO:0000256" key="4">
    <source>
        <dbReference type="ARBA" id="ARBA00022691"/>
    </source>
</evidence>
<comment type="caution">
    <text evidence="8">The sequence shown here is derived from an EMBL/GenBank/DDBJ whole genome shotgun (WGS) entry which is preliminary data.</text>
</comment>
<proteinExistence type="inferred from homology"/>
<dbReference type="InterPro" id="IPR050390">
    <property type="entry name" value="C5-Methyltransferase"/>
</dbReference>